<proteinExistence type="predicted"/>
<organism evidence="1 2">
    <name type="scientific">Pseudoduganella dura</name>
    <dbReference type="NCBI Taxonomy" id="321982"/>
    <lineage>
        <taxon>Bacteria</taxon>
        <taxon>Pseudomonadati</taxon>
        <taxon>Pseudomonadota</taxon>
        <taxon>Betaproteobacteria</taxon>
        <taxon>Burkholderiales</taxon>
        <taxon>Oxalobacteraceae</taxon>
        <taxon>Telluria group</taxon>
        <taxon>Pseudoduganella</taxon>
    </lineage>
</organism>
<evidence type="ECO:0000313" key="2">
    <source>
        <dbReference type="Proteomes" id="UP000431684"/>
    </source>
</evidence>
<dbReference type="OrthoDB" id="8781644at2"/>
<gene>
    <name evidence="1" type="ORF">GJV26_23880</name>
</gene>
<comment type="caution">
    <text evidence="1">The sequence shown here is derived from an EMBL/GenBank/DDBJ whole genome shotgun (WGS) entry which is preliminary data.</text>
</comment>
<dbReference type="Proteomes" id="UP000431684">
    <property type="component" value="Unassembled WGS sequence"/>
</dbReference>
<reference evidence="1 2" key="1">
    <citation type="submission" date="2019-11" db="EMBL/GenBank/DDBJ databases">
        <title>Draft Genome Sequences of Six Type Strains of the Genus Massilia.</title>
        <authorList>
            <person name="Miess H."/>
            <person name="Frediansyah A."/>
            <person name="Goeker M."/>
            <person name="Gross H."/>
        </authorList>
    </citation>
    <scope>NUCLEOTIDE SEQUENCE [LARGE SCALE GENOMIC DNA]</scope>
    <source>
        <strain evidence="1 2">DSM 17513</strain>
    </source>
</reference>
<accession>A0A6I3XQ99</accession>
<keyword evidence="2" id="KW-1185">Reference proteome</keyword>
<sequence length="119" mass="13059">MNVSELLLDVARLLGKEVELQGIFVLVGEDGYLVDTIDARDERSGAVRIDIPEILDVVTENVPPSAGSKYHYLDPATITGRLLKCEEGDAFGYRISDVDKFIIDKSGHVITVRRNSAPS</sequence>
<evidence type="ECO:0000313" key="1">
    <source>
        <dbReference type="EMBL" id="MUI15472.1"/>
    </source>
</evidence>
<dbReference type="EMBL" id="WNWM01000002">
    <property type="protein sequence ID" value="MUI15472.1"/>
    <property type="molecule type" value="Genomic_DNA"/>
</dbReference>
<dbReference type="RefSeq" id="WP_155711165.1">
    <property type="nucleotide sequence ID" value="NZ_BMWU01000004.1"/>
</dbReference>
<protein>
    <submittedName>
        <fullName evidence="1">Uncharacterized protein</fullName>
    </submittedName>
</protein>
<dbReference type="AlphaFoldDB" id="A0A6I3XQ99"/>
<name>A0A6I3XQ99_9BURK</name>